<keyword evidence="2 6" id="KW-0812">Transmembrane</keyword>
<dbReference type="PANTHER" id="PTHR30168:SF0">
    <property type="entry name" value="INNER MEMBRANE PROTEIN"/>
    <property type="match status" value="1"/>
</dbReference>
<evidence type="ECO:0000256" key="1">
    <source>
        <dbReference type="ARBA" id="ARBA00004167"/>
    </source>
</evidence>
<feature type="region of interest" description="Disordered" evidence="5">
    <location>
        <begin position="247"/>
        <end position="270"/>
    </location>
</feature>
<protein>
    <submittedName>
        <fullName evidence="7">Neutral zinc metallopeptidase</fullName>
    </submittedName>
</protein>
<dbReference type="EMBL" id="CP066007">
    <property type="protein sequence ID" value="QQB45650.1"/>
    <property type="molecule type" value="Genomic_DNA"/>
</dbReference>
<evidence type="ECO:0000256" key="2">
    <source>
        <dbReference type="ARBA" id="ARBA00022692"/>
    </source>
</evidence>
<evidence type="ECO:0000313" key="9">
    <source>
        <dbReference type="Proteomes" id="UP000596145"/>
    </source>
</evidence>
<evidence type="ECO:0000313" key="8">
    <source>
        <dbReference type="EMBL" id="QRP69596.1"/>
    </source>
</evidence>
<dbReference type="GO" id="GO:0016020">
    <property type="term" value="C:membrane"/>
    <property type="evidence" value="ECO:0007669"/>
    <property type="project" value="UniProtKB-SubCell"/>
</dbReference>
<feature type="transmembrane region" description="Helical" evidence="6">
    <location>
        <begin position="21"/>
        <end position="45"/>
    </location>
</feature>
<gene>
    <name evidence="7" type="ORF">I6I10_09075</name>
    <name evidence="8" type="ORF">I6J21_07065</name>
</gene>
<keyword evidence="4 6" id="KW-0472">Membrane</keyword>
<comment type="subcellular location">
    <subcellularLocation>
        <location evidence="1">Membrane</location>
        <topology evidence="1">Single-pass membrane protein</topology>
    </subcellularLocation>
</comment>
<dbReference type="SUPFAM" id="SSF55486">
    <property type="entry name" value="Metalloproteases ('zincins'), catalytic domain"/>
    <property type="match status" value="1"/>
</dbReference>
<dbReference type="Proteomes" id="UP000617681">
    <property type="component" value="Chromosome"/>
</dbReference>
<accession>A0A7T4EE11</accession>
<dbReference type="EMBL" id="CP069534">
    <property type="protein sequence ID" value="QRP69596.1"/>
    <property type="molecule type" value="Genomic_DNA"/>
</dbReference>
<evidence type="ECO:0000256" key="6">
    <source>
        <dbReference type="SAM" id="Phobius"/>
    </source>
</evidence>
<dbReference type="AlphaFoldDB" id="A0A7T4EE11"/>
<evidence type="ECO:0000256" key="3">
    <source>
        <dbReference type="ARBA" id="ARBA00022989"/>
    </source>
</evidence>
<dbReference type="Proteomes" id="UP000596145">
    <property type="component" value="Chromosome"/>
</dbReference>
<name>A0A7T4EE11_9CORY</name>
<dbReference type="OrthoDB" id="9774900at2"/>
<sequence length="298" mass="31513">MTFREGLTSSSNRASRGGGGGRGGMIAGGGIGGLLIVLVALFFGIDPGLLGGLTGGGSTYDTQEAPAPSTDGEVICKTAEDANTNTECRLEWTAKSLDQVWTEQLPKQAGIEYEAPGLHLFNQTVSTACGQASSNTGPFFCPADRTAYFDASFFSLLEQLGGSSDPFAQEYIVAHEFGHSIQQLEGTLGLSDYENPGADSNAVKIELQADCYGGIWAHHAAQGEDAFLEPITNEQVASAIQSTKAVGDDNIQKRSGGQVRPDQWTHGSSEQRTQAFLTGYETGSMASCDFLERGVYQQ</sequence>
<feature type="region of interest" description="Disordered" evidence="5">
    <location>
        <begin position="1"/>
        <end position="20"/>
    </location>
</feature>
<dbReference type="GeneID" id="92760167"/>
<dbReference type="PANTHER" id="PTHR30168">
    <property type="entry name" value="PUTATIVE MEMBRANE PROTEIN YPFJ"/>
    <property type="match status" value="1"/>
</dbReference>
<evidence type="ECO:0000256" key="5">
    <source>
        <dbReference type="SAM" id="MobiDB-lite"/>
    </source>
</evidence>
<evidence type="ECO:0000313" key="7">
    <source>
        <dbReference type="EMBL" id="QQB45650.1"/>
    </source>
</evidence>
<proteinExistence type="predicted"/>
<keyword evidence="3 6" id="KW-1133">Transmembrane helix</keyword>
<organism evidence="7 9">
    <name type="scientific">Corynebacterium glucuronolyticum</name>
    <dbReference type="NCBI Taxonomy" id="39791"/>
    <lineage>
        <taxon>Bacteria</taxon>
        <taxon>Bacillati</taxon>
        <taxon>Actinomycetota</taxon>
        <taxon>Actinomycetes</taxon>
        <taxon>Mycobacteriales</taxon>
        <taxon>Corynebacteriaceae</taxon>
        <taxon>Corynebacterium</taxon>
    </lineage>
</organism>
<dbReference type="InterPro" id="IPR007343">
    <property type="entry name" value="Uncharacterised_pept_Zn_put"/>
</dbReference>
<evidence type="ECO:0000256" key="4">
    <source>
        <dbReference type="ARBA" id="ARBA00023136"/>
    </source>
</evidence>
<dbReference type="Pfam" id="PF04228">
    <property type="entry name" value="Zn_peptidase"/>
    <property type="match status" value="1"/>
</dbReference>
<dbReference type="RefSeq" id="WP_005389897.1">
    <property type="nucleotide sequence ID" value="NZ_CP066007.1"/>
</dbReference>
<reference evidence="7 9" key="1">
    <citation type="submission" date="2020-12" db="EMBL/GenBank/DDBJ databases">
        <title>FDA dAtabase for Regulatory Grade micrObial Sequences (FDA-ARGOS): Supporting development and validation of Infectious Disease Dx tests.</title>
        <authorList>
            <person name="Sproer C."/>
            <person name="Gronow S."/>
            <person name="Severitt S."/>
            <person name="Schroder I."/>
            <person name="Tallon L."/>
            <person name="Sadzewicz L."/>
            <person name="Zhao X."/>
            <person name="Boylan J."/>
            <person name="Ott S."/>
            <person name="Bowen H."/>
            <person name="Vavikolanu K."/>
            <person name="Mehta A."/>
            <person name="Aluvathingal J."/>
            <person name="Nadendla S."/>
            <person name="Lowell S."/>
            <person name="Myers T."/>
            <person name="Yan Y."/>
            <person name="Sichtig H."/>
        </authorList>
    </citation>
    <scope>NUCLEOTIDE SEQUENCE [LARGE SCALE GENOMIC DNA]</scope>
    <source>
        <strain evidence="7 9">FDAARGOS_1053</strain>
        <strain evidence="8">FDAARGOS_1191</strain>
    </source>
</reference>